<sequence length="203" mass="22697">MFCKDHFSFRDPLKTGLIDVDETPKTRQEESEDSVFVVVTQSFVLLDKASVSTSGELEGRMDTRRGIILPRKLFQGLRKTGNGKIRIPNFRNFPALFQGSQCGSAEPDPGSGLRAATPNTSLYVSRLHHTVAVADIVEYVLRLYVHFSSFVVRVPRLLMGKKVDWPMSPSRSCVPVMGCGRQYQNALNQGIRDPRGGRDPQIE</sequence>
<comment type="caution">
    <text evidence="1">The sequence shown here is derived from an EMBL/GenBank/DDBJ whole genome shotgun (WGS) entry which is preliminary data.</text>
</comment>
<reference evidence="1 2" key="1">
    <citation type="journal article" date="2022" name="Genome Biol. Evol.">
        <title>The Spruce Budworm Genome: Reconstructing the Evolutionary History of Antifreeze Proteins.</title>
        <authorList>
            <person name="Beliveau C."/>
            <person name="Gagne P."/>
            <person name="Picq S."/>
            <person name="Vernygora O."/>
            <person name="Keeling C.I."/>
            <person name="Pinkney K."/>
            <person name="Doucet D."/>
            <person name="Wen F."/>
            <person name="Johnston J.S."/>
            <person name="Maaroufi H."/>
            <person name="Boyle B."/>
            <person name="Laroche J."/>
            <person name="Dewar K."/>
            <person name="Juretic N."/>
            <person name="Blackburn G."/>
            <person name="Nisole A."/>
            <person name="Brunet B."/>
            <person name="Brandao M."/>
            <person name="Lumley L."/>
            <person name="Duan J."/>
            <person name="Quan G."/>
            <person name="Lucarotti C.J."/>
            <person name="Roe A.D."/>
            <person name="Sperling F.A.H."/>
            <person name="Levesque R.C."/>
            <person name="Cusson M."/>
        </authorList>
    </citation>
    <scope>NUCLEOTIDE SEQUENCE [LARGE SCALE GENOMIC DNA]</scope>
    <source>
        <strain evidence="1">Glfc:IPQL:Cfum</strain>
    </source>
</reference>
<dbReference type="EMBL" id="CM046126">
    <property type="protein sequence ID" value="KAI8427046.1"/>
    <property type="molecule type" value="Genomic_DNA"/>
</dbReference>
<name>A0ACC0JS99_CHOFU</name>
<evidence type="ECO:0000313" key="1">
    <source>
        <dbReference type="EMBL" id="KAI8427046.1"/>
    </source>
</evidence>
<dbReference type="Proteomes" id="UP001064048">
    <property type="component" value="Chromosome 26"/>
</dbReference>
<gene>
    <name evidence="1" type="ORF">MSG28_014687</name>
</gene>
<evidence type="ECO:0000313" key="2">
    <source>
        <dbReference type="Proteomes" id="UP001064048"/>
    </source>
</evidence>
<proteinExistence type="predicted"/>
<organism evidence="1 2">
    <name type="scientific">Choristoneura fumiferana</name>
    <name type="common">Spruce budworm moth</name>
    <name type="synonym">Archips fumiferana</name>
    <dbReference type="NCBI Taxonomy" id="7141"/>
    <lineage>
        <taxon>Eukaryota</taxon>
        <taxon>Metazoa</taxon>
        <taxon>Ecdysozoa</taxon>
        <taxon>Arthropoda</taxon>
        <taxon>Hexapoda</taxon>
        <taxon>Insecta</taxon>
        <taxon>Pterygota</taxon>
        <taxon>Neoptera</taxon>
        <taxon>Endopterygota</taxon>
        <taxon>Lepidoptera</taxon>
        <taxon>Glossata</taxon>
        <taxon>Ditrysia</taxon>
        <taxon>Tortricoidea</taxon>
        <taxon>Tortricidae</taxon>
        <taxon>Tortricinae</taxon>
        <taxon>Choristoneura</taxon>
    </lineage>
</organism>
<protein>
    <submittedName>
        <fullName evidence="1">Uncharacterized protein</fullName>
    </submittedName>
</protein>
<keyword evidence="2" id="KW-1185">Reference proteome</keyword>
<accession>A0ACC0JS99</accession>